<organism evidence="1">
    <name type="scientific">Siphoviridae sp. ctmP19</name>
    <dbReference type="NCBI Taxonomy" id="2825651"/>
    <lineage>
        <taxon>Viruses</taxon>
        <taxon>Duplodnaviria</taxon>
        <taxon>Heunggongvirae</taxon>
        <taxon>Uroviricota</taxon>
        <taxon>Caudoviricetes</taxon>
    </lineage>
</organism>
<accession>A0A8S5PHC8</accession>
<sequence length="87" mass="9770">MKNEITVQQTTTVYEYELIDNGVLLTDTECGLRVAALNDDDGRGITNQKVVELLGNWLHDEIEKVIERSVAEKAKITIGIEIEPINE</sequence>
<name>A0A8S5PHC8_9CAUD</name>
<evidence type="ECO:0000313" key="1">
    <source>
        <dbReference type="EMBL" id="DAE06478.1"/>
    </source>
</evidence>
<reference evidence="1" key="1">
    <citation type="journal article" date="2021" name="Proc. Natl. Acad. Sci. U.S.A.">
        <title>A Catalog of Tens of Thousands of Viruses from Human Metagenomes Reveals Hidden Associations with Chronic Diseases.</title>
        <authorList>
            <person name="Tisza M.J."/>
            <person name="Buck C.B."/>
        </authorList>
    </citation>
    <scope>NUCLEOTIDE SEQUENCE</scope>
    <source>
        <strain evidence="1">CtmP19</strain>
    </source>
</reference>
<dbReference type="EMBL" id="BK015438">
    <property type="protein sequence ID" value="DAE06478.1"/>
    <property type="molecule type" value="Genomic_DNA"/>
</dbReference>
<proteinExistence type="predicted"/>
<protein>
    <submittedName>
        <fullName evidence="1">Uncharacterized protein</fullName>
    </submittedName>
</protein>